<protein>
    <submittedName>
        <fullName evidence="2">Uncharacterized protein</fullName>
    </submittedName>
</protein>
<evidence type="ECO:0000313" key="2">
    <source>
        <dbReference type="EMBL" id="QPH54067.1"/>
    </source>
</evidence>
<feature type="transmembrane region" description="Helical" evidence="1">
    <location>
        <begin position="48"/>
        <end position="68"/>
    </location>
</feature>
<accession>A0A7S9QD67</accession>
<proteinExistence type="predicted"/>
<name>A0A7S9QD67_9RHOB</name>
<feature type="transmembrane region" description="Helical" evidence="1">
    <location>
        <begin position="7"/>
        <end position="28"/>
    </location>
</feature>
<dbReference type="Proteomes" id="UP000594800">
    <property type="component" value="Chromosome"/>
</dbReference>
<reference evidence="2 3" key="1">
    <citation type="submission" date="2020-11" db="EMBL/GenBank/DDBJ databases">
        <title>Description of Pontivivens ytuae sp. nov. isolated from deep sea sediment of Mariana Trench.</title>
        <authorList>
            <person name="Wang Z."/>
            <person name="Sun Q.-L."/>
            <person name="Xu X.-D."/>
            <person name="Tang Y.-Z."/>
            <person name="Zhang J."/>
        </authorList>
    </citation>
    <scope>NUCLEOTIDE SEQUENCE [LARGE SCALE GENOMIC DNA]</scope>
    <source>
        <strain evidence="2 3">MT2928</strain>
    </source>
</reference>
<dbReference type="RefSeq" id="WP_196103276.1">
    <property type="nucleotide sequence ID" value="NZ_CP064942.1"/>
</dbReference>
<evidence type="ECO:0000313" key="3">
    <source>
        <dbReference type="Proteomes" id="UP000594800"/>
    </source>
</evidence>
<evidence type="ECO:0000256" key="1">
    <source>
        <dbReference type="SAM" id="Phobius"/>
    </source>
</evidence>
<dbReference type="EMBL" id="CP064942">
    <property type="protein sequence ID" value="QPH54067.1"/>
    <property type="molecule type" value="Genomic_DNA"/>
</dbReference>
<dbReference type="AlphaFoldDB" id="A0A7S9QD67"/>
<keyword evidence="3" id="KW-1185">Reference proteome</keyword>
<keyword evidence="1" id="KW-1133">Transmembrane helix</keyword>
<gene>
    <name evidence="2" type="ORF">I0K15_20225</name>
</gene>
<dbReference type="KEGG" id="poz:I0K15_20225"/>
<keyword evidence="1" id="KW-0812">Transmembrane</keyword>
<keyword evidence="1" id="KW-0472">Membrane</keyword>
<sequence>MKLIFRLIWLAIAGGLFFLAFNLVLPPAELDPGGAVGGFVTGLVESGLNLVAGLIITVLALAAFFFAIRS</sequence>
<organism evidence="2 3">
    <name type="scientific">Pontivivens ytuae</name>
    <dbReference type="NCBI Taxonomy" id="2789856"/>
    <lineage>
        <taxon>Bacteria</taxon>
        <taxon>Pseudomonadati</taxon>
        <taxon>Pseudomonadota</taxon>
        <taxon>Alphaproteobacteria</taxon>
        <taxon>Rhodobacterales</taxon>
        <taxon>Paracoccaceae</taxon>
        <taxon>Pontivivens</taxon>
    </lineage>
</organism>